<organism evidence="1 2">
    <name type="scientific">Burkholderia pseudomultivorans</name>
    <dbReference type="NCBI Taxonomy" id="1207504"/>
    <lineage>
        <taxon>Bacteria</taxon>
        <taxon>Pseudomonadati</taxon>
        <taxon>Pseudomonadota</taxon>
        <taxon>Betaproteobacteria</taxon>
        <taxon>Burkholderiales</taxon>
        <taxon>Burkholderiaceae</taxon>
        <taxon>Burkholderia</taxon>
        <taxon>Burkholderia cepacia complex</taxon>
    </lineage>
</organism>
<protein>
    <submittedName>
        <fullName evidence="1">Uncharacterized protein</fullName>
    </submittedName>
</protein>
<reference evidence="1 2" key="1">
    <citation type="submission" date="2015-11" db="EMBL/GenBank/DDBJ databases">
        <title>Expanding the genomic diversity of Burkholderia species for the development of highly accurate diagnostics.</title>
        <authorList>
            <person name="Sahl J."/>
            <person name="Keim P."/>
            <person name="Wagner D."/>
        </authorList>
    </citation>
    <scope>NUCLEOTIDE SEQUENCE [LARGE SCALE GENOMIC DNA]</scope>
    <source>
        <strain evidence="1 2">MSMB574WGS</strain>
    </source>
</reference>
<evidence type="ECO:0000313" key="2">
    <source>
        <dbReference type="Proteomes" id="UP000061512"/>
    </source>
</evidence>
<comment type="caution">
    <text evidence="1">The sequence shown here is derived from an EMBL/GenBank/DDBJ whole genome shotgun (WGS) entry which is preliminary data.</text>
</comment>
<accession>A0A132F112</accession>
<dbReference type="Proteomes" id="UP000061512">
    <property type="component" value="Unassembled WGS sequence"/>
</dbReference>
<sequence length="96" mass="10182">MALRVPFVLHHRLLVEPAHCFRRPPIGTPPLRNAAAVCPWHAVAIGLSGGVPFADGFTADAGRKDECGGIDNAWKDVTGQHGGDDVAMECASILVR</sequence>
<dbReference type="EMBL" id="LPJX01000040">
    <property type="protein sequence ID" value="KWF64778.1"/>
    <property type="molecule type" value="Genomic_DNA"/>
</dbReference>
<evidence type="ECO:0000313" key="1">
    <source>
        <dbReference type="EMBL" id="KWF64778.1"/>
    </source>
</evidence>
<dbReference type="AlphaFoldDB" id="A0A132F112"/>
<name>A0A132F112_9BURK</name>
<gene>
    <name evidence="1" type="ORF">WT57_19620</name>
</gene>
<proteinExistence type="predicted"/>